<protein>
    <submittedName>
        <fullName evidence="2">Uncharacterized protein</fullName>
    </submittedName>
</protein>
<comment type="caution">
    <text evidence="2">The sequence shown here is derived from an EMBL/GenBank/DDBJ whole genome shotgun (WGS) entry which is preliminary data.</text>
</comment>
<evidence type="ECO:0000313" key="2">
    <source>
        <dbReference type="EMBL" id="KAH1181500.1"/>
    </source>
</evidence>
<accession>A0A9D4B5X0</accession>
<dbReference type="Proteomes" id="UP000827986">
    <property type="component" value="Unassembled WGS sequence"/>
</dbReference>
<evidence type="ECO:0000313" key="3">
    <source>
        <dbReference type="Proteomes" id="UP000827986"/>
    </source>
</evidence>
<dbReference type="AlphaFoldDB" id="A0A9D4B5X0"/>
<sequence>MSIKESTSVLLEHSQLERRAALGFFSPYLAKQNPWKCYRDREPQFVSHTGTAHPHQEFVLVQLHSGEETKFELRHRTRKKEAGRQPGTVKRQRSMQELMHTVLR</sequence>
<organism evidence="2 3">
    <name type="scientific">Mauremys mutica</name>
    <name type="common">yellowpond turtle</name>
    <dbReference type="NCBI Taxonomy" id="74926"/>
    <lineage>
        <taxon>Eukaryota</taxon>
        <taxon>Metazoa</taxon>
        <taxon>Chordata</taxon>
        <taxon>Craniata</taxon>
        <taxon>Vertebrata</taxon>
        <taxon>Euteleostomi</taxon>
        <taxon>Archelosauria</taxon>
        <taxon>Testudinata</taxon>
        <taxon>Testudines</taxon>
        <taxon>Cryptodira</taxon>
        <taxon>Durocryptodira</taxon>
        <taxon>Testudinoidea</taxon>
        <taxon>Geoemydidae</taxon>
        <taxon>Geoemydinae</taxon>
        <taxon>Mauremys</taxon>
    </lineage>
</organism>
<gene>
    <name evidence="2" type="ORF">KIL84_005226</name>
</gene>
<feature type="region of interest" description="Disordered" evidence="1">
    <location>
        <begin position="71"/>
        <end position="94"/>
    </location>
</feature>
<evidence type="ECO:0000256" key="1">
    <source>
        <dbReference type="SAM" id="MobiDB-lite"/>
    </source>
</evidence>
<dbReference type="EMBL" id="JAHDVG010000468">
    <property type="protein sequence ID" value="KAH1181500.1"/>
    <property type="molecule type" value="Genomic_DNA"/>
</dbReference>
<proteinExistence type="predicted"/>
<reference evidence="2" key="1">
    <citation type="submission" date="2021-09" db="EMBL/GenBank/DDBJ databases">
        <title>The genome of Mauremys mutica provides insights into the evolution of semi-aquatic lifestyle.</title>
        <authorList>
            <person name="Gong S."/>
            <person name="Gao Y."/>
        </authorList>
    </citation>
    <scope>NUCLEOTIDE SEQUENCE</scope>
    <source>
        <strain evidence="2">MM-2020</strain>
        <tissue evidence="2">Muscle</tissue>
    </source>
</reference>
<name>A0A9D4B5X0_9SAUR</name>
<keyword evidence="3" id="KW-1185">Reference proteome</keyword>